<keyword evidence="2" id="KW-1185">Reference proteome</keyword>
<proteinExistence type="predicted"/>
<gene>
    <name evidence="1" type="ORF">POR1_33</name>
</gene>
<dbReference type="EMBL" id="KT716399">
    <property type="protein sequence ID" value="ALH46238.1"/>
    <property type="molecule type" value="Genomic_DNA"/>
</dbReference>
<dbReference type="InterPro" id="IPR011604">
    <property type="entry name" value="PDDEXK-like_dom_sf"/>
</dbReference>
<organism evidence="1 2">
    <name type="scientific">Pseudomonas phage POR1</name>
    <dbReference type="NCBI Taxonomy" id="1718594"/>
    <lineage>
        <taxon>Viruses</taxon>
        <taxon>Duplodnaviria</taxon>
        <taxon>Heunggongvirae</taxon>
        <taxon>Uroviricota</taxon>
        <taxon>Caudoviricetes</taxon>
        <taxon>Porunavirus</taxon>
        <taxon>Porunavirus POR1</taxon>
    </lineage>
</organism>
<name>A0A0N9SSE9_9CAUD</name>
<accession>A0A0N9SSE9</accession>
<dbReference type="Proteomes" id="UP000225954">
    <property type="component" value="Segment"/>
</dbReference>
<evidence type="ECO:0000313" key="1">
    <source>
        <dbReference type="EMBL" id="ALH46238.1"/>
    </source>
</evidence>
<sequence>MSAITIAQYSMQYTDCALALEDEDPFRNHFGASNIGKKCPRAIWYDWRWYTLKIHEPRMKRLFAYGHEAEVTQAKYLEKGGIQLRTIDQNTGKQFRFLGYKGHEAGSCDGFAWNCPDVPAGQWALWENKTHNDKSFKNISKVNAQGFNVGLIEHKYEHYAQCQRYMDAWGVHWTLYTAENKNDDARLMLVIPYVPEHAAQIKERAIALVDMTEPPRRISTIATGWPCNMCDHNDTCHHDAPPHRSCRSCIYVRAIDNGQWQCLHTSHPYLLDNDRQRMGCGDYTVNQ</sequence>
<reference evidence="1 2" key="1">
    <citation type="journal article" date="2016" name="Genome Announc.">
        <title>Genome Sequences of Pseudomonas oryzihabitans Phage POR1 and Pseudomonas aeruginosa Phage PAE1.</title>
        <authorList>
            <person name="Dyson Z.A."/>
            <person name="Seviour R.J."/>
            <person name="Tucci J."/>
            <person name="Petrovski S."/>
        </authorList>
    </citation>
    <scope>NUCLEOTIDE SEQUENCE [LARGE SCALE GENOMIC DNA]</scope>
</reference>
<evidence type="ECO:0000313" key="2">
    <source>
        <dbReference type="Proteomes" id="UP000225954"/>
    </source>
</evidence>
<protein>
    <submittedName>
        <fullName evidence="1">Putative nuclease</fullName>
    </submittedName>
</protein>
<dbReference type="Gene3D" id="3.90.320.10">
    <property type="match status" value="1"/>
</dbReference>